<dbReference type="CDD" id="cd03801">
    <property type="entry name" value="GT4_PimA-like"/>
    <property type="match status" value="1"/>
</dbReference>
<dbReference type="Gene3D" id="3.40.50.2000">
    <property type="entry name" value="Glycogen Phosphorylase B"/>
    <property type="match status" value="2"/>
</dbReference>
<proteinExistence type="predicted"/>
<dbReference type="EMBL" id="DPBP01000026">
    <property type="protein sequence ID" value="HCE17458.1"/>
    <property type="molecule type" value="Genomic_DNA"/>
</dbReference>
<dbReference type="Pfam" id="PF13439">
    <property type="entry name" value="Glyco_transf_4"/>
    <property type="match status" value="1"/>
</dbReference>
<protein>
    <submittedName>
        <fullName evidence="2">Glycosyl transferase family 1</fullName>
    </submittedName>
</protein>
<dbReference type="Pfam" id="PF13692">
    <property type="entry name" value="Glyco_trans_1_4"/>
    <property type="match status" value="1"/>
</dbReference>
<comment type="caution">
    <text evidence="2">The sequence shown here is derived from an EMBL/GenBank/DDBJ whole genome shotgun (WGS) entry which is preliminary data.</text>
</comment>
<name>A0A3D1JI58_9CHLR</name>
<keyword evidence="2" id="KW-0808">Transferase</keyword>
<evidence type="ECO:0000313" key="2">
    <source>
        <dbReference type="EMBL" id="HCE17458.1"/>
    </source>
</evidence>
<accession>A0A3D1JI58</accession>
<dbReference type="PANTHER" id="PTHR12526">
    <property type="entry name" value="GLYCOSYLTRANSFERASE"/>
    <property type="match status" value="1"/>
</dbReference>
<evidence type="ECO:0000313" key="3">
    <source>
        <dbReference type="Proteomes" id="UP000264141"/>
    </source>
</evidence>
<dbReference type="Proteomes" id="UP000264141">
    <property type="component" value="Unassembled WGS sequence"/>
</dbReference>
<dbReference type="PANTHER" id="PTHR12526:SF600">
    <property type="entry name" value="GLYCOSYL TRANSFERASE GROUP 1"/>
    <property type="match status" value="1"/>
</dbReference>
<sequence length="408" mass="45826">MKILFIVPYVPSLIRVRPYNLIRYLAARGHEITLLTLYTSLAERDDVKALRSFCREVYALPLPRWRSMANSLLALPTSTPLQAMYCWQPALSQLARELIQKDGGFDLVHVEHLRGARYGLDLMNIKAASSASSRRLPVVWDSVDCITLLFRQAAGQSRRLLSRWLTHFELGRTPRYEGWLTGQFDRVLVTSSHDREALVGLMRGGALSSHVRVIPNGVDLEYYTPRNGDVPRDPATLVISGKMSYHANVTMAVTFVEEVLPLIWQRHPEVRLVIVGKDPTAEVRALARHPAVEVTGTVADIRPYLHRATVAVAPIQYGAGIQNKVLEAMACGLPVVTTSRAVSALAVEAGREVLIADTPQEFAALVIRLLEDPAYREQIARTGRRYVEENHPWPKVIERLEEVYDEIV</sequence>
<feature type="domain" description="Glycosyltransferase subfamily 4-like N-terminal" evidence="1">
    <location>
        <begin position="19"/>
        <end position="221"/>
    </location>
</feature>
<gene>
    <name evidence="2" type="ORF">DEQ80_06330</name>
</gene>
<dbReference type="SUPFAM" id="SSF53756">
    <property type="entry name" value="UDP-Glycosyltransferase/glycogen phosphorylase"/>
    <property type="match status" value="1"/>
</dbReference>
<dbReference type="AlphaFoldDB" id="A0A3D1JI58"/>
<reference evidence="2 3" key="1">
    <citation type="journal article" date="2018" name="Nat. Biotechnol.">
        <title>A standardized bacterial taxonomy based on genome phylogeny substantially revises the tree of life.</title>
        <authorList>
            <person name="Parks D.H."/>
            <person name="Chuvochina M."/>
            <person name="Waite D.W."/>
            <person name="Rinke C."/>
            <person name="Skarshewski A."/>
            <person name="Chaumeil P.A."/>
            <person name="Hugenholtz P."/>
        </authorList>
    </citation>
    <scope>NUCLEOTIDE SEQUENCE [LARGE SCALE GENOMIC DNA]</scope>
    <source>
        <strain evidence="2">UBA8781</strain>
    </source>
</reference>
<evidence type="ECO:0000259" key="1">
    <source>
        <dbReference type="Pfam" id="PF13439"/>
    </source>
</evidence>
<dbReference type="STRING" id="229919.GCA_001050195_03623"/>
<organism evidence="2 3">
    <name type="scientific">Anaerolinea thermolimosa</name>
    <dbReference type="NCBI Taxonomy" id="229919"/>
    <lineage>
        <taxon>Bacteria</taxon>
        <taxon>Bacillati</taxon>
        <taxon>Chloroflexota</taxon>
        <taxon>Anaerolineae</taxon>
        <taxon>Anaerolineales</taxon>
        <taxon>Anaerolineaceae</taxon>
        <taxon>Anaerolinea</taxon>
    </lineage>
</organism>
<dbReference type="GO" id="GO:0016757">
    <property type="term" value="F:glycosyltransferase activity"/>
    <property type="evidence" value="ECO:0007669"/>
    <property type="project" value="TreeGrafter"/>
</dbReference>
<dbReference type="InterPro" id="IPR028098">
    <property type="entry name" value="Glyco_trans_4-like_N"/>
</dbReference>